<gene>
    <name evidence="1" type="ORF">A2397_04290</name>
</gene>
<protein>
    <recommendedName>
        <fullName evidence="3">DUF192 domain-containing protein</fullName>
    </recommendedName>
</protein>
<reference evidence="1 2" key="1">
    <citation type="journal article" date="2016" name="Nat. Commun.">
        <title>Thousands of microbial genomes shed light on interconnected biogeochemical processes in an aquifer system.</title>
        <authorList>
            <person name="Anantharaman K."/>
            <person name="Brown C.T."/>
            <person name="Hug L.A."/>
            <person name="Sharon I."/>
            <person name="Castelle C.J."/>
            <person name="Probst A.J."/>
            <person name="Thomas B.C."/>
            <person name="Singh A."/>
            <person name="Wilkins M.J."/>
            <person name="Karaoz U."/>
            <person name="Brodie E.L."/>
            <person name="Williams K.H."/>
            <person name="Hubbard S.S."/>
            <person name="Banfield J.F."/>
        </authorList>
    </citation>
    <scope>NUCLEOTIDE SEQUENCE [LARGE SCALE GENOMIC DNA]</scope>
</reference>
<sequence>MKLLRRFFGLSVLFYSVLLAFGFVPVRAIVNPLEVPNNKIGVHILDTGEIFSAAKLVNANGGSWGYVTIPMRSDDRNYEKWSQFFYKCRENKVIPIIRLTTYFSKDNWAAPTPLDLIDFANFLADLPWPTKNRYVILFNEPNHSKEWGGSVSPREYADLLSASHDIFKSRSEDFFLISAGLDMSAPTNRTSTDALRFYREMTRGNPAWFNSIDGLAVHAYPNPAFSSSVRSKTRYGITSYRYELAYLKQLGFSPKPLFITETGYVGSGPFYAVALTDVWTDKNIVTITPFVLFAGAGEFSRFSLLDTSHNPRPAYNEIFALTKISGSPLLSAANPALSPPPAYSSASSSSNIKPDIISRLMDIISPRMPILQIGSVAVDVEIRTDAKGMAKGLSGRMSLPQDRGMLFVFPDSRPRNFWMKDMRFALDFVWINDNQIVGFDKNVPPPAKTGGKPAVVYFPSLADWVLEVNAGFIDTHHLQIGDTVVLNSPN</sequence>
<dbReference type="PANTHER" id="PTHR37953">
    <property type="entry name" value="UPF0127 PROTEIN MJ1496"/>
    <property type="match status" value="1"/>
</dbReference>
<dbReference type="InterPro" id="IPR038695">
    <property type="entry name" value="Saro_0823-like_sf"/>
</dbReference>
<dbReference type="STRING" id="1797263.A2397_04290"/>
<dbReference type="Pfam" id="PF02643">
    <property type="entry name" value="DUF192"/>
    <property type="match status" value="1"/>
</dbReference>
<dbReference type="AlphaFoldDB" id="A0A1F4ZUV5"/>
<proteinExistence type="predicted"/>
<dbReference type="Proteomes" id="UP000176424">
    <property type="component" value="Unassembled WGS sequence"/>
</dbReference>
<dbReference type="InterPro" id="IPR017853">
    <property type="entry name" value="GH"/>
</dbReference>
<organism evidence="1 2">
    <name type="scientific">Candidatus Amesbacteria bacterium RIFOXYB1_FULL_44_23</name>
    <dbReference type="NCBI Taxonomy" id="1797263"/>
    <lineage>
        <taxon>Bacteria</taxon>
        <taxon>Candidatus Amesiibacteriota</taxon>
    </lineage>
</organism>
<dbReference type="Gene3D" id="2.60.120.1140">
    <property type="entry name" value="Protein of unknown function DUF192"/>
    <property type="match status" value="1"/>
</dbReference>
<dbReference type="PANTHER" id="PTHR37953:SF1">
    <property type="entry name" value="UPF0127 PROTEIN MJ1496"/>
    <property type="match status" value="1"/>
</dbReference>
<name>A0A1F4ZUV5_9BACT</name>
<evidence type="ECO:0000313" key="1">
    <source>
        <dbReference type="EMBL" id="OGD09174.1"/>
    </source>
</evidence>
<evidence type="ECO:0000313" key="2">
    <source>
        <dbReference type="Proteomes" id="UP000176424"/>
    </source>
</evidence>
<dbReference type="EMBL" id="MEXR01000037">
    <property type="protein sequence ID" value="OGD09174.1"/>
    <property type="molecule type" value="Genomic_DNA"/>
</dbReference>
<dbReference type="SUPFAM" id="SSF51445">
    <property type="entry name" value="(Trans)glycosidases"/>
    <property type="match status" value="1"/>
</dbReference>
<accession>A0A1F4ZUV5</accession>
<evidence type="ECO:0008006" key="3">
    <source>
        <dbReference type="Google" id="ProtNLM"/>
    </source>
</evidence>
<dbReference type="Gene3D" id="3.20.20.80">
    <property type="entry name" value="Glycosidases"/>
    <property type="match status" value="1"/>
</dbReference>
<dbReference type="InterPro" id="IPR003795">
    <property type="entry name" value="DUF192"/>
</dbReference>
<comment type="caution">
    <text evidence="1">The sequence shown here is derived from an EMBL/GenBank/DDBJ whole genome shotgun (WGS) entry which is preliminary data.</text>
</comment>